<dbReference type="EMBL" id="CP007034">
    <property type="protein sequence ID" value="AHF13426.1"/>
    <property type="molecule type" value="Genomic_DNA"/>
</dbReference>
<dbReference type="GeneID" id="90530207"/>
<dbReference type="eggNOG" id="ENOG5033KYD">
    <property type="taxonomic scope" value="Bacteria"/>
</dbReference>
<dbReference type="STRING" id="880074.BARVI_12595"/>
<organism evidence="1 2">
    <name type="scientific">Barnesiella viscericola DSM 18177</name>
    <dbReference type="NCBI Taxonomy" id="880074"/>
    <lineage>
        <taxon>Bacteria</taxon>
        <taxon>Pseudomonadati</taxon>
        <taxon>Bacteroidota</taxon>
        <taxon>Bacteroidia</taxon>
        <taxon>Bacteroidales</taxon>
        <taxon>Barnesiellaceae</taxon>
        <taxon>Barnesiella</taxon>
    </lineage>
</organism>
<evidence type="ECO:0000313" key="2">
    <source>
        <dbReference type="Proteomes" id="UP000018901"/>
    </source>
</evidence>
<evidence type="ECO:0000313" key="1">
    <source>
        <dbReference type="EMBL" id="AHF13426.1"/>
    </source>
</evidence>
<sequence>MAYITNQDKMMVAVLMDEQLMKYGGYTLSEIPENIYTAMDSDNYVINSVATIIHHYKEGATNKEIYNQINQYLQTKV</sequence>
<dbReference type="HOGENOM" id="CLU_197317_0_0_10"/>
<name>W0EWH4_9BACT</name>
<gene>
    <name evidence="1" type="ORF">BARVI_12595</name>
</gene>
<proteinExistence type="predicted"/>
<keyword evidence="2" id="KW-1185">Reference proteome</keyword>
<dbReference type="Proteomes" id="UP000018901">
    <property type="component" value="Chromosome"/>
</dbReference>
<accession>W0EWH4</accession>
<reference evidence="1 2" key="1">
    <citation type="submission" date="2013-12" db="EMBL/GenBank/DDBJ databases">
        <authorList>
            <consortium name="DOE Joint Genome Institute"/>
            <person name="Eisen J."/>
            <person name="Huntemann M."/>
            <person name="Han J."/>
            <person name="Chen A."/>
            <person name="Kyrpides N."/>
            <person name="Mavromatis K."/>
            <person name="Markowitz V."/>
            <person name="Palaniappan K."/>
            <person name="Ivanova N."/>
            <person name="Schaumberg A."/>
            <person name="Pati A."/>
            <person name="Liolios K."/>
            <person name="Nordberg H.P."/>
            <person name="Cantor M.N."/>
            <person name="Hua S.X."/>
            <person name="Woyke T."/>
        </authorList>
    </citation>
    <scope>NUCLEOTIDE SEQUENCE [LARGE SCALE GENOMIC DNA]</scope>
    <source>
        <strain evidence="2">DSM 18177</strain>
    </source>
</reference>
<protein>
    <submittedName>
        <fullName evidence="1">Uncharacterized protein</fullName>
    </submittedName>
</protein>
<dbReference type="RefSeq" id="WP_038534399.1">
    <property type="nucleotide sequence ID" value="NZ_CP007034.1"/>
</dbReference>
<dbReference type="AlphaFoldDB" id="W0EWH4"/>
<dbReference type="KEGG" id="bvs:BARVI_12595"/>
<dbReference type="OrthoDB" id="1078548at2"/>